<reference evidence="1" key="1">
    <citation type="submission" date="2023-04" db="EMBL/GenBank/DDBJ databases">
        <title>Phytophthora fragariaefolia NBRC 109709.</title>
        <authorList>
            <person name="Ichikawa N."/>
            <person name="Sato H."/>
            <person name="Tonouchi N."/>
        </authorList>
    </citation>
    <scope>NUCLEOTIDE SEQUENCE</scope>
    <source>
        <strain evidence="1">NBRC 109709</strain>
    </source>
</reference>
<dbReference type="EMBL" id="BSXT01006700">
    <property type="protein sequence ID" value="GMF62847.1"/>
    <property type="molecule type" value="Genomic_DNA"/>
</dbReference>
<keyword evidence="2" id="KW-1185">Reference proteome</keyword>
<proteinExistence type="predicted"/>
<accession>A0A9W7D7N3</accession>
<name>A0A9W7D7N3_9STRA</name>
<dbReference type="Proteomes" id="UP001165121">
    <property type="component" value="Unassembled WGS sequence"/>
</dbReference>
<gene>
    <name evidence="1" type="ORF">Pfra01_002741400</name>
</gene>
<sequence length="166" mass="16316">MFRATWCVLRDAGCASKRPKTLAGLIAGSIGGSLNVSSGNESIDVSGSTALSTGDDVAATSSSGTVTVASEPASYALSGSIALSTGSATSEGNGGSILLSVGSGTVGTDGNVNTVAEGTHATTSTGQLIVEYWDRKITALSDTCGGASDTISEQVRANGDGSPEYL</sequence>
<dbReference type="AlphaFoldDB" id="A0A9W7D7N3"/>
<protein>
    <submittedName>
        <fullName evidence="1">Unnamed protein product</fullName>
    </submittedName>
</protein>
<comment type="caution">
    <text evidence="1">The sequence shown here is derived from an EMBL/GenBank/DDBJ whole genome shotgun (WGS) entry which is preliminary data.</text>
</comment>
<evidence type="ECO:0000313" key="1">
    <source>
        <dbReference type="EMBL" id="GMF62847.1"/>
    </source>
</evidence>
<evidence type="ECO:0000313" key="2">
    <source>
        <dbReference type="Proteomes" id="UP001165121"/>
    </source>
</evidence>
<organism evidence="1 2">
    <name type="scientific">Phytophthora fragariaefolia</name>
    <dbReference type="NCBI Taxonomy" id="1490495"/>
    <lineage>
        <taxon>Eukaryota</taxon>
        <taxon>Sar</taxon>
        <taxon>Stramenopiles</taxon>
        <taxon>Oomycota</taxon>
        <taxon>Peronosporomycetes</taxon>
        <taxon>Peronosporales</taxon>
        <taxon>Peronosporaceae</taxon>
        <taxon>Phytophthora</taxon>
    </lineage>
</organism>